<reference evidence="5" key="1">
    <citation type="submission" date="2023-03" db="EMBL/GenBank/DDBJ databases">
        <title>Complete genome of Cladonia borealis.</title>
        <authorList>
            <person name="Park H."/>
        </authorList>
    </citation>
    <scope>NUCLEOTIDE SEQUENCE</scope>
    <source>
        <strain evidence="5">ANT050790</strain>
    </source>
</reference>
<sequence length="390" mass="44232">MPQADDGNEFLDFSGAMSSKSNNTFDDLLETCLEDPELIQSRYEAHRRTRNDQQKSKLFAPGFSGFIIDPVLEKLINRDKYPGYVDPRNCLVFWARPPQRIENLVSRVQSQLLQVAPSLWLMPLGCLHMTVLEIAHSRSETEIAAMVKTMEEKIPEITDLTFGHRARLVKPMLSYDAAAIALSFVPAAGESSKMNHKPNNDAYSYHHLRRDVYALSKDTGVEVASRYVVPSSHLTIARFVTQKDFAKDEEEGLDPEKVVKLVRKLEEINAELESQYWPKDAGVWIVNVPKTRRTYCKGKECKKHTQHKVTQYKAGKASSVAQGKRRYDRKQSGYGGQTKPVFHKKAKTTKKVVLRLECTNCKTKAQLALKRCKHFELGGDKKTKGAALVF</sequence>
<dbReference type="PANTHER" id="PTHR10369">
    <property type="entry name" value="60S RIBOSOMAL PROTEIN L36A/L44"/>
    <property type="match status" value="1"/>
</dbReference>
<evidence type="ECO:0000313" key="5">
    <source>
        <dbReference type="EMBL" id="KAK0514801.1"/>
    </source>
</evidence>
<gene>
    <name evidence="5" type="ORF">JMJ35_002180</name>
</gene>
<evidence type="ECO:0000256" key="3">
    <source>
        <dbReference type="ARBA" id="ARBA00023274"/>
    </source>
</evidence>
<dbReference type="GO" id="GO:1990904">
    <property type="term" value="C:ribonucleoprotein complex"/>
    <property type="evidence" value="ECO:0007669"/>
    <property type="project" value="UniProtKB-KW"/>
</dbReference>
<dbReference type="EMBL" id="JAFEKC020000004">
    <property type="protein sequence ID" value="KAK0514801.1"/>
    <property type="molecule type" value="Genomic_DNA"/>
</dbReference>
<evidence type="ECO:0000313" key="6">
    <source>
        <dbReference type="Proteomes" id="UP001166286"/>
    </source>
</evidence>
<dbReference type="GO" id="GO:0006412">
    <property type="term" value="P:translation"/>
    <property type="evidence" value="ECO:0007669"/>
    <property type="project" value="InterPro"/>
</dbReference>
<accession>A0AA39R658</accession>
<comment type="caution">
    <text evidence="5">The sequence shown here is derived from an EMBL/GenBank/DDBJ whole genome shotgun (WGS) entry which is preliminary data.</text>
</comment>
<dbReference type="SUPFAM" id="SSF55144">
    <property type="entry name" value="LigT-like"/>
    <property type="match status" value="1"/>
</dbReference>
<dbReference type="AlphaFoldDB" id="A0AA39R658"/>
<dbReference type="GO" id="GO:0005840">
    <property type="term" value="C:ribosome"/>
    <property type="evidence" value="ECO:0007669"/>
    <property type="project" value="UniProtKB-KW"/>
</dbReference>
<evidence type="ECO:0000256" key="2">
    <source>
        <dbReference type="ARBA" id="ARBA00022980"/>
    </source>
</evidence>
<evidence type="ECO:0008006" key="7">
    <source>
        <dbReference type="Google" id="ProtNLM"/>
    </source>
</evidence>
<dbReference type="InterPro" id="IPR011332">
    <property type="entry name" value="Ribosomal_zn-bd"/>
</dbReference>
<evidence type="ECO:0000256" key="1">
    <source>
        <dbReference type="ARBA" id="ARBA00009364"/>
    </source>
</evidence>
<dbReference type="Gene3D" id="3.10.450.80">
    <property type="match status" value="1"/>
</dbReference>
<dbReference type="InterPro" id="IPR009097">
    <property type="entry name" value="Cyclic_Pdiesterase"/>
</dbReference>
<evidence type="ECO:0000256" key="4">
    <source>
        <dbReference type="RuleBase" id="RU000666"/>
    </source>
</evidence>
<dbReference type="SUPFAM" id="SSF57829">
    <property type="entry name" value="Zn-binding ribosomal proteins"/>
    <property type="match status" value="1"/>
</dbReference>
<keyword evidence="2 4" id="KW-0689">Ribosomal protein</keyword>
<proteinExistence type="inferred from homology"/>
<name>A0AA39R658_9LECA</name>
<dbReference type="Pfam" id="PF00935">
    <property type="entry name" value="Ribosomal_L44"/>
    <property type="match status" value="1"/>
</dbReference>
<dbReference type="Proteomes" id="UP001166286">
    <property type="component" value="Unassembled WGS sequence"/>
</dbReference>
<comment type="similarity">
    <text evidence="1 4">Belongs to the eukaryotic ribosomal protein eL42 family.</text>
</comment>
<dbReference type="FunFam" id="3.10.450.80:FF:000001">
    <property type="entry name" value="60S ribosomal protein L44"/>
    <property type="match status" value="1"/>
</dbReference>
<keyword evidence="3 4" id="KW-0687">Ribonucleoprotein</keyword>
<keyword evidence="6" id="KW-1185">Reference proteome</keyword>
<dbReference type="InterPro" id="IPR000552">
    <property type="entry name" value="Ribosomal_eL44"/>
</dbReference>
<dbReference type="PROSITE" id="PS01172">
    <property type="entry name" value="RIBOSOMAL_L44E"/>
    <property type="match status" value="1"/>
</dbReference>
<dbReference type="InterPro" id="IPR053708">
    <property type="entry name" value="Ribosomal_LSU_eL42"/>
</dbReference>
<dbReference type="GO" id="GO:0003735">
    <property type="term" value="F:structural constituent of ribosome"/>
    <property type="evidence" value="ECO:0007669"/>
    <property type="project" value="InterPro"/>
</dbReference>
<organism evidence="5 6">
    <name type="scientific">Cladonia borealis</name>
    <dbReference type="NCBI Taxonomy" id="184061"/>
    <lineage>
        <taxon>Eukaryota</taxon>
        <taxon>Fungi</taxon>
        <taxon>Dikarya</taxon>
        <taxon>Ascomycota</taxon>
        <taxon>Pezizomycotina</taxon>
        <taxon>Lecanoromycetes</taxon>
        <taxon>OSLEUM clade</taxon>
        <taxon>Lecanoromycetidae</taxon>
        <taxon>Lecanorales</taxon>
        <taxon>Lecanorineae</taxon>
        <taxon>Cladoniaceae</taxon>
        <taxon>Cladonia</taxon>
    </lineage>
</organism>
<protein>
    <recommendedName>
        <fullName evidence="7">60S ribosomal protein L44</fullName>
    </recommendedName>
</protein>